<evidence type="ECO:0000313" key="4">
    <source>
        <dbReference type="RefSeq" id="XP_026685228.1"/>
    </source>
</evidence>
<dbReference type="Proteomes" id="UP000079169">
    <property type="component" value="Unplaced"/>
</dbReference>
<feature type="compositionally biased region" description="Low complexity" evidence="2">
    <location>
        <begin position="55"/>
        <end position="68"/>
    </location>
</feature>
<protein>
    <submittedName>
        <fullName evidence="4">PTB domain-containing adapter protein ced-6-like</fullName>
    </submittedName>
</protein>
<feature type="region of interest" description="Disordered" evidence="2">
    <location>
        <begin position="55"/>
        <end position="113"/>
    </location>
</feature>
<reference evidence="4" key="1">
    <citation type="submission" date="2025-08" db="UniProtKB">
        <authorList>
            <consortium name="RefSeq"/>
        </authorList>
    </citation>
    <scope>IDENTIFICATION</scope>
</reference>
<name>A0A3Q0JE07_DIACI</name>
<dbReference type="AlphaFoldDB" id="A0A3Q0JE07"/>
<sequence>MEVQRRLMVLQQRVNSLESENAVLKKRLTDLATSDVDVATYMRVHGLTDLTLVETTTNGNTGTSNSAGGNTGDSKPTAQTNGMTSLLLNLNDTPTTPAVTNGSSVPPVPPRSFHNDLLSELALTSSPGGAGSSAVAPSVGRKLEGLLLDDLLEDDFDPRAHESASGSANSATGSASSASVAPPLLAPPPQTRRGNKALNHKYDQR</sequence>
<feature type="compositionally biased region" description="Low complexity" evidence="2">
    <location>
        <begin position="163"/>
        <end position="183"/>
    </location>
</feature>
<organism evidence="3 4">
    <name type="scientific">Diaphorina citri</name>
    <name type="common">Asian citrus psyllid</name>
    <dbReference type="NCBI Taxonomy" id="121845"/>
    <lineage>
        <taxon>Eukaryota</taxon>
        <taxon>Metazoa</taxon>
        <taxon>Ecdysozoa</taxon>
        <taxon>Arthropoda</taxon>
        <taxon>Hexapoda</taxon>
        <taxon>Insecta</taxon>
        <taxon>Pterygota</taxon>
        <taxon>Neoptera</taxon>
        <taxon>Paraneoptera</taxon>
        <taxon>Hemiptera</taxon>
        <taxon>Sternorrhyncha</taxon>
        <taxon>Psylloidea</taxon>
        <taxon>Psyllidae</taxon>
        <taxon>Diaphorininae</taxon>
        <taxon>Diaphorina</taxon>
    </lineage>
</organism>
<evidence type="ECO:0000256" key="2">
    <source>
        <dbReference type="SAM" id="MobiDB-lite"/>
    </source>
</evidence>
<feature type="compositionally biased region" description="Low complexity" evidence="2">
    <location>
        <begin position="84"/>
        <end position="97"/>
    </location>
</feature>
<evidence type="ECO:0000256" key="1">
    <source>
        <dbReference type="SAM" id="Coils"/>
    </source>
</evidence>
<proteinExistence type="predicted"/>
<dbReference type="KEGG" id="dci:113470743"/>
<keyword evidence="3" id="KW-1185">Reference proteome</keyword>
<dbReference type="PaxDb" id="121845-A0A3Q0JE07"/>
<evidence type="ECO:0000313" key="3">
    <source>
        <dbReference type="Proteomes" id="UP000079169"/>
    </source>
</evidence>
<gene>
    <name evidence="4" type="primary">LOC113470743</name>
</gene>
<dbReference type="GeneID" id="113470743"/>
<dbReference type="RefSeq" id="XP_026685228.1">
    <property type="nucleotide sequence ID" value="XM_026829427.1"/>
</dbReference>
<feature type="coiled-coil region" evidence="1">
    <location>
        <begin position="7"/>
        <end position="34"/>
    </location>
</feature>
<keyword evidence="1" id="KW-0175">Coiled coil</keyword>
<feature type="region of interest" description="Disordered" evidence="2">
    <location>
        <begin position="157"/>
        <end position="205"/>
    </location>
</feature>
<feature type="compositionally biased region" description="Polar residues" evidence="2">
    <location>
        <begin position="73"/>
        <end position="83"/>
    </location>
</feature>
<dbReference type="STRING" id="121845.A0A3Q0JE07"/>
<accession>A0A3Q0JE07</accession>